<dbReference type="Gene3D" id="3.20.20.140">
    <property type="entry name" value="Metal-dependent hydrolases"/>
    <property type="match status" value="1"/>
</dbReference>
<protein>
    <recommendedName>
        <fullName evidence="3">Amidohydrolase-related domain-containing protein</fullName>
    </recommendedName>
</protein>
<organism evidence="4 5">
    <name type="scientific">Tetradesmus obliquus</name>
    <name type="common">Green alga</name>
    <name type="synonym">Acutodesmus obliquus</name>
    <dbReference type="NCBI Taxonomy" id="3088"/>
    <lineage>
        <taxon>Eukaryota</taxon>
        <taxon>Viridiplantae</taxon>
        <taxon>Chlorophyta</taxon>
        <taxon>core chlorophytes</taxon>
        <taxon>Chlorophyceae</taxon>
        <taxon>CS clade</taxon>
        <taxon>Sphaeropleales</taxon>
        <taxon>Scenedesmaceae</taxon>
        <taxon>Tetradesmus</taxon>
    </lineage>
</organism>
<gene>
    <name evidence="4" type="ORF">BQ4739_LOCUS1497</name>
</gene>
<keyword evidence="2" id="KW-0210">Decarboxylase</keyword>
<dbReference type="InterPro" id="IPR006680">
    <property type="entry name" value="Amidohydro-rel"/>
</dbReference>
<dbReference type="Pfam" id="PF04909">
    <property type="entry name" value="Amidohydro_2"/>
    <property type="match status" value="1"/>
</dbReference>
<name>A0A383V5S3_TETOB</name>
<dbReference type="InterPro" id="IPR032465">
    <property type="entry name" value="ACMSD"/>
</dbReference>
<dbReference type="GO" id="GO:0016831">
    <property type="term" value="F:carboxy-lyase activity"/>
    <property type="evidence" value="ECO:0007669"/>
    <property type="project" value="UniProtKB-KW"/>
</dbReference>
<sequence length="301" mass="33236">MAGRLIDSHVHVWAPVERKEEFPFYGQMLGASSNDPPMPGHAEVLLAAMEEAGVSGALIVQPSNHQFDHSYLNSVLEQYPDKFVGCLLADPTPGGGGAAAIEQLATEHGYRAVRFNPYLWPEGEKMTNEVGQAMYKKAGELGLPVGHMPFKGLLLHIDEIEQLLQQNPATKAIIDHMGFCKCDNLQSEEWQRLLGLAKYPQVYVKASAFFRVSAQQQYPYADTCAGLKALVDAFGAQRVMWGSDFPWITSVEGFGYVKGWQLLDDVEAATGEQLLTQEQRQWVFGGTIAGLFPGSWQQRSS</sequence>
<keyword evidence="1 2" id="KW-0456">Lyase</keyword>
<feature type="domain" description="Amidohydrolase-related" evidence="3">
    <location>
        <begin position="6"/>
        <end position="293"/>
    </location>
</feature>
<keyword evidence="5" id="KW-1185">Reference proteome</keyword>
<evidence type="ECO:0000256" key="2">
    <source>
        <dbReference type="RuleBase" id="RU366045"/>
    </source>
</evidence>
<reference evidence="4 5" key="1">
    <citation type="submission" date="2016-10" db="EMBL/GenBank/DDBJ databases">
        <authorList>
            <person name="Cai Z."/>
        </authorList>
    </citation>
    <scope>NUCLEOTIDE SEQUENCE [LARGE SCALE GENOMIC DNA]</scope>
</reference>
<dbReference type="STRING" id="3088.A0A383V5S3"/>
<evidence type="ECO:0000256" key="1">
    <source>
        <dbReference type="ARBA" id="ARBA00023239"/>
    </source>
</evidence>
<comment type="similarity">
    <text evidence="2">Belongs to the metallo-dependent hydrolases superfamily.</text>
</comment>
<dbReference type="AlphaFoldDB" id="A0A383V5S3"/>
<dbReference type="EMBL" id="FNXT01000116">
    <property type="protein sequence ID" value="SZX60958.1"/>
    <property type="molecule type" value="Genomic_DNA"/>
</dbReference>
<evidence type="ECO:0000313" key="5">
    <source>
        <dbReference type="Proteomes" id="UP000256970"/>
    </source>
</evidence>
<accession>A0A383V5S3</accession>
<dbReference type="PANTHER" id="PTHR21240:SF19">
    <property type="entry name" value="CATALYTIC_ HYDROLASE"/>
    <property type="match status" value="1"/>
</dbReference>
<evidence type="ECO:0000313" key="4">
    <source>
        <dbReference type="EMBL" id="SZX60958.1"/>
    </source>
</evidence>
<dbReference type="PANTHER" id="PTHR21240">
    <property type="entry name" value="2-AMINO-3-CARBOXYLMUCONATE-6-SEMIALDEHYDE DECARBOXYLASE"/>
    <property type="match status" value="1"/>
</dbReference>
<dbReference type="Proteomes" id="UP000256970">
    <property type="component" value="Unassembled WGS sequence"/>
</dbReference>
<dbReference type="InterPro" id="IPR032466">
    <property type="entry name" value="Metal_Hydrolase"/>
</dbReference>
<dbReference type="GO" id="GO:0016787">
    <property type="term" value="F:hydrolase activity"/>
    <property type="evidence" value="ECO:0007669"/>
    <property type="project" value="InterPro"/>
</dbReference>
<dbReference type="SUPFAM" id="SSF51556">
    <property type="entry name" value="Metallo-dependent hydrolases"/>
    <property type="match status" value="1"/>
</dbReference>
<proteinExistence type="inferred from homology"/>
<evidence type="ECO:0000259" key="3">
    <source>
        <dbReference type="Pfam" id="PF04909"/>
    </source>
</evidence>